<dbReference type="EMBL" id="LRGB01014657">
    <property type="protein sequence ID" value="KZR99128.1"/>
    <property type="molecule type" value="Genomic_DNA"/>
</dbReference>
<name>A0A164GME5_9CRUS</name>
<dbReference type="Proteomes" id="UP000076858">
    <property type="component" value="Unassembled WGS sequence"/>
</dbReference>
<evidence type="ECO:0000313" key="2">
    <source>
        <dbReference type="Proteomes" id="UP000076858"/>
    </source>
</evidence>
<evidence type="ECO:0000313" key="1">
    <source>
        <dbReference type="EMBL" id="KZR99128.1"/>
    </source>
</evidence>
<protein>
    <submittedName>
        <fullName evidence="1">Uncharacterized protein</fullName>
    </submittedName>
</protein>
<reference evidence="1 2" key="1">
    <citation type="submission" date="2016-03" db="EMBL/GenBank/DDBJ databases">
        <title>EvidentialGene: Evidence-directed Construction of Genes on Genomes.</title>
        <authorList>
            <person name="Gilbert D.G."/>
            <person name="Choi J.-H."/>
            <person name="Mockaitis K."/>
            <person name="Colbourne J."/>
            <person name="Pfrender M."/>
        </authorList>
    </citation>
    <scope>NUCLEOTIDE SEQUENCE [LARGE SCALE GENOMIC DNA]</scope>
    <source>
        <strain evidence="1 2">Xinb3</strain>
        <tissue evidence="1">Complete organism</tissue>
    </source>
</reference>
<sequence>KDSRTTGFKQSKEDDTAVVPIKNVIQITKSFMRTSRRARSFKIESTERVEIEIKFSNMMANGVDFKEKKTLENYNIYLYTTAHYSYKPI</sequence>
<feature type="non-terminal residue" evidence="1">
    <location>
        <position position="1"/>
    </location>
</feature>
<gene>
    <name evidence="1" type="ORF">APZ42_005131</name>
</gene>
<accession>A0A164GME5</accession>
<dbReference type="AlphaFoldDB" id="A0A164GME5"/>
<organism evidence="1 2">
    <name type="scientific">Daphnia magna</name>
    <dbReference type="NCBI Taxonomy" id="35525"/>
    <lineage>
        <taxon>Eukaryota</taxon>
        <taxon>Metazoa</taxon>
        <taxon>Ecdysozoa</taxon>
        <taxon>Arthropoda</taxon>
        <taxon>Crustacea</taxon>
        <taxon>Branchiopoda</taxon>
        <taxon>Diplostraca</taxon>
        <taxon>Cladocera</taxon>
        <taxon>Anomopoda</taxon>
        <taxon>Daphniidae</taxon>
        <taxon>Daphnia</taxon>
    </lineage>
</organism>
<keyword evidence="2" id="KW-1185">Reference proteome</keyword>
<proteinExistence type="predicted"/>
<comment type="caution">
    <text evidence="1">The sequence shown here is derived from an EMBL/GenBank/DDBJ whole genome shotgun (WGS) entry which is preliminary data.</text>
</comment>